<comment type="caution">
    <text evidence="1">The sequence shown here is derived from an EMBL/GenBank/DDBJ whole genome shotgun (WGS) entry which is preliminary data.</text>
</comment>
<dbReference type="EMBL" id="CALNXI010001790">
    <property type="protein sequence ID" value="CAH3177132.1"/>
    <property type="molecule type" value="Genomic_DNA"/>
</dbReference>
<gene>
    <name evidence="1" type="ORF">PEVE_00011016</name>
</gene>
<name>A0ABN8RDN2_9CNID</name>
<reference evidence="1 2" key="1">
    <citation type="submission" date="2022-05" db="EMBL/GenBank/DDBJ databases">
        <authorList>
            <consortium name="Genoscope - CEA"/>
            <person name="William W."/>
        </authorList>
    </citation>
    <scope>NUCLEOTIDE SEQUENCE [LARGE SCALE GENOMIC DNA]</scope>
</reference>
<organism evidence="1 2">
    <name type="scientific">Porites evermanni</name>
    <dbReference type="NCBI Taxonomy" id="104178"/>
    <lineage>
        <taxon>Eukaryota</taxon>
        <taxon>Metazoa</taxon>
        <taxon>Cnidaria</taxon>
        <taxon>Anthozoa</taxon>
        <taxon>Hexacorallia</taxon>
        <taxon>Scleractinia</taxon>
        <taxon>Fungiina</taxon>
        <taxon>Poritidae</taxon>
        <taxon>Porites</taxon>
    </lineage>
</organism>
<evidence type="ECO:0000313" key="1">
    <source>
        <dbReference type="EMBL" id="CAH3177132.1"/>
    </source>
</evidence>
<dbReference type="Proteomes" id="UP001159427">
    <property type="component" value="Unassembled WGS sequence"/>
</dbReference>
<sequence>LGVALKGQPNNKLGLKAASCLIRSRYHQQTHFAPSKNQRSVYDYIRGDFDDLRSSLRAANLANFVSNDDANINVDWHNWKDALLAAVKDHIPKKKLKGRYPVPWINGPIINFKKRKRNPRYFVSVFTQDADICRPDCVDEVHPNPELCDLTFTTNQVQLFV</sequence>
<proteinExistence type="predicted"/>
<protein>
    <submittedName>
        <fullName evidence="1">Uncharacterized protein</fullName>
    </submittedName>
</protein>
<evidence type="ECO:0000313" key="2">
    <source>
        <dbReference type="Proteomes" id="UP001159427"/>
    </source>
</evidence>
<accession>A0ABN8RDN2</accession>
<keyword evidence="2" id="KW-1185">Reference proteome</keyword>
<feature type="non-terminal residue" evidence="1">
    <location>
        <position position="1"/>
    </location>
</feature>